<keyword evidence="2" id="KW-1277">Toxin-antitoxin system</keyword>
<reference evidence="6 7" key="1">
    <citation type="submission" date="2023-12" db="EMBL/GenBank/DDBJ databases">
        <title>Baltic Sea Cyanobacteria.</title>
        <authorList>
            <person name="Delbaje E."/>
            <person name="Fewer D.P."/>
            <person name="Shishido T.K."/>
        </authorList>
    </citation>
    <scope>NUCLEOTIDE SEQUENCE [LARGE SCALE GENOMIC DNA]</scope>
    <source>
        <strain evidence="6 7">UHCC 0281</strain>
    </source>
</reference>
<dbReference type="EMBL" id="JAYGHY010000013">
    <property type="protein sequence ID" value="MEA5442116.1"/>
    <property type="molecule type" value="Genomic_DNA"/>
</dbReference>
<gene>
    <name evidence="6" type="ORF">VB739_06085</name>
</gene>
<evidence type="ECO:0000256" key="3">
    <source>
        <dbReference type="ARBA" id="ARBA00022722"/>
    </source>
</evidence>
<evidence type="ECO:0000256" key="4">
    <source>
        <dbReference type="ARBA" id="ARBA00022741"/>
    </source>
</evidence>
<evidence type="ECO:0000256" key="5">
    <source>
        <dbReference type="ARBA" id="ARBA00022801"/>
    </source>
</evidence>
<protein>
    <submittedName>
        <fullName evidence="6">HepT-like ribonuclease domain-containing protein</fullName>
    </submittedName>
</protein>
<evidence type="ECO:0000256" key="1">
    <source>
        <dbReference type="ARBA" id="ARBA00022553"/>
    </source>
</evidence>
<dbReference type="Pfam" id="PF01934">
    <property type="entry name" value="HepT-like"/>
    <property type="match status" value="1"/>
</dbReference>
<proteinExistence type="predicted"/>
<sequence>MTEGSGPLLDDLLAALERASSKSQPLLQDPSQVDSELGRDLLDVICMQFLAIGEALKRFERHWPGLLQAEFPSVDWRGAMGFRDVIADQYFDLDSEQVLLICEQSLPQLIAAVRALRQRQ</sequence>
<comment type="caution">
    <text evidence="6">The sequence shown here is derived from an EMBL/GenBank/DDBJ whole genome shotgun (WGS) entry which is preliminary data.</text>
</comment>
<keyword evidence="7" id="KW-1185">Reference proteome</keyword>
<dbReference type="PANTHER" id="PTHR34139:SF1">
    <property type="entry name" value="RNASE MJ1380-RELATED"/>
    <property type="match status" value="1"/>
</dbReference>
<keyword evidence="5" id="KW-0378">Hydrolase</keyword>
<organism evidence="6 7">
    <name type="scientific">Cyanobium gracile UHCC 0281</name>
    <dbReference type="NCBI Taxonomy" id="3110309"/>
    <lineage>
        <taxon>Bacteria</taxon>
        <taxon>Bacillati</taxon>
        <taxon>Cyanobacteriota</taxon>
        <taxon>Cyanophyceae</taxon>
        <taxon>Synechococcales</taxon>
        <taxon>Prochlorococcaceae</taxon>
        <taxon>Cyanobium</taxon>
    </lineage>
</organism>
<keyword evidence="4" id="KW-0547">Nucleotide-binding</keyword>
<accession>A0ABU5SUA8</accession>
<dbReference type="InterPro" id="IPR051813">
    <property type="entry name" value="HepT_RNase_toxin"/>
</dbReference>
<keyword evidence="1" id="KW-0597">Phosphoprotein</keyword>
<dbReference type="PANTHER" id="PTHR34139">
    <property type="entry name" value="UPF0331 PROTEIN MJ0127"/>
    <property type="match status" value="1"/>
</dbReference>
<keyword evidence="3" id="KW-0540">Nuclease</keyword>
<evidence type="ECO:0000313" key="7">
    <source>
        <dbReference type="Proteomes" id="UP001302329"/>
    </source>
</evidence>
<dbReference type="Proteomes" id="UP001302329">
    <property type="component" value="Unassembled WGS sequence"/>
</dbReference>
<evidence type="ECO:0000313" key="6">
    <source>
        <dbReference type="EMBL" id="MEA5442116.1"/>
    </source>
</evidence>
<evidence type="ECO:0000256" key="2">
    <source>
        <dbReference type="ARBA" id="ARBA00022649"/>
    </source>
</evidence>
<dbReference type="InterPro" id="IPR008201">
    <property type="entry name" value="HepT-like"/>
</dbReference>
<name>A0ABU5SUA8_9CYAN</name>
<dbReference type="RefSeq" id="WP_323356206.1">
    <property type="nucleotide sequence ID" value="NZ_JAYGHY010000013.1"/>
</dbReference>